<dbReference type="AlphaFoldDB" id="A0A0K6IQ34"/>
<dbReference type="EMBL" id="CYHG01000009">
    <property type="protein sequence ID" value="CUB05198.1"/>
    <property type="molecule type" value="Genomic_DNA"/>
</dbReference>
<reference evidence="2" key="1">
    <citation type="submission" date="2015-08" db="EMBL/GenBank/DDBJ databases">
        <authorList>
            <person name="Varghese N."/>
        </authorList>
    </citation>
    <scope>NUCLEOTIDE SEQUENCE [LARGE SCALE GENOMIC DNA]</scope>
    <source>
        <strain evidence="2">JCM 18476</strain>
    </source>
</reference>
<dbReference type="RefSeq" id="WP_055463883.1">
    <property type="nucleotide sequence ID" value="NZ_CYHG01000009.1"/>
</dbReference>
<name>A0A0K6IQ34_9GAMM</name>
<keyword evidence="2" id="KW-1185">Reference proteome</keyword>
<organism evidence="1 2">
    <name type="scientific">Marinomonas fungiae</name>
    <dbReference type="NCBI Taxonomy" id="1137284"/>
    <lineage>
        <taxon>Bacteria</taxon>
        <taxon>Pseudomonadati</taxon>
        <taxon>Pseudomonadota</taxon>
        <taxon>Gammaproteobacteria</taxon>
        <taxon>Oceanospirillales</taxon>
        <taxon>Oceanospirillaceae</taxon>
        <taxon>Marinomonas</taxon>
    </lineage>
</organism>
<accession>A0A0K6IQ34</accession>
<gene>
    <name evidence="1" type="ORF">Ga0061065_109120</name>
</gene>
<sequence length="270" mass="30965">MIFIDTINRITQLPEREDPTNFRRRRSRTDKDSLTLSEAAAHVQQITLSYENASNLTPTDSIIANMLEAVLQQLDDLNIHVEALSQFAPTNDSWQLTLQTPPLSQEQTKPSYVTSVKDLQKDKQLKRIELHLIGQDKTDKLCLLKFIPHHLSPPLRQALLQLPPKQTLHTPYSAHELELLPLHWAFEIDQDGEAEPLASLYDNNNVPPAHYHPQFNGLQIWFERQEDALPLLISDPRFGYIYLGNYEAYSNREYEPGEEGNFSGSLDTNV</sequence>
<evidence type="ECO:0000313" key="1">
    <source>
        <dbReference type="EMBL" id="CUB05198.1"/>
    </source>
</evidence>
<dbReference type="Proteomes" id="UP000182769">
    <property type="component" value="Unassembled WGS sequence"/>
</dbReference>
<proteinExistence type="predicted"/>
<protein>
    <submittedName>
        <fullName evidence="1">Uncharacterized protein</fullName>
    </submittedName>
</protein>
<dbReference type="OrthoDB" id="6102356at2"/>
<evidence type="ECO:0000313" key="2">
    <source>
        <dbReference type="Proteomes" id="UP000182769"/>
    </source>
</evidence>